<organism evidence="1">
    <name type="scientific">Woronichinia naegeliana WA131</name>
    <dbReference type="NCBI Taxonomy" id="2824559"/>
    <lineage>
        <taxon>Bacteria</taxon>
        <taxon>Bacillati</taxon>
        <taxon>Cyanobacteriota</taxon>
        <taxon>Cyanophyceae</taxon>
        <taxon>Synechococcales</taxon>
        <taxon>Coelosphaeriaceae</taxon>
        <taxon>Woronichinia</taxon>
    </lineage>
</organism>
<evidence type="ECO:0000313" key="1">
    <source>
        <dbReference type="EMBL" id="UXE60015.1"/>
    </source>
</evidence>
<sequence>MITSDIINEKFTARLVRLFKLSKTAIALSSLHNQTPIALLKLSKMRSLLKRP</sequence>
<proteinExistence type="predicted"/>
<protein>
    <submittedName>
        <fullName evidence="1">Uncharacterized protein</fullName>
    </submittedName>
</protein>
<dbReference type="KEGG" id="wna:KA717_30750"/>
<dbReference type="Proteomes" id="UP001065613">
    <property type="component" value="Chromosome"/>
</dbReference>
<dbReference type="AlphaFoldDB" id="A0A977KX48"/>
<dbReference type="EMBL" id="CP073041">
    <property type="protein sequence ID" value="UXE60015.1"/>
    <property type="molecule type" value="Genomic_DNA"/>
</dbReference>
<accession>A0A977KX48</accession>
<gene>
    <name evidence="1" type="ORF">KA717_30750</name>
</gene>
<name>A0A977KX48_9CYAN</name>
<reference evidence="1" key="1">
    <citation type="submission" date="2021-04" db="EMBL/GenBank/DDBJ databases">
        <title>Genome sequence of Woronichinia naegeliana from Washington state freshwater lake bloom.</title>
        <authorList>
            <person name="Dreher T.W."/>
        </authorList>
    </citation>
    <scope>NUCLEOTIDE SEQUENCE</scope>
    <source>
        <strain evidence="1">WA131</strain>
    </source>
</reference>